<dbReference type="Proteomes" id="UP000887565">
    <property type="component" value="Unplaced"/>
</dbReference>
<evidence type="ECO:0000256" key="1">
    <source>
        <dbReference type="SAM" id="MobiDB-lite"/>
    </source>
</evidence>
<feature type="region of interest" description="Disordered" evidence="1">
    <location>
        <begin position="31"/>
        <end position="106"/>
    </location>
</feature>
<protein>
    <submittedName>
        <fullName evidence="3">Uncharacterized protein</fullName>
    </submittedName>
</protein>
<dbReference type="AlphaFoldDB" id="A0A915JRN9"/>
<feature type="compositionally biased region" description="Polar residues" evidence="1">
    <location>
        <begin position="31"/>
        <end position="48"/>
    </location>
</feature>
<organism evidence="2 3">
    <name type="scientific">Romanomermis culicivorax</name>
    <name type="common">Nematode worm</name>
    <dbReference type="NCBI Taxonomy" id="13658"/>
    <lineage>
        <taxon>Eukaryota</taxon>
        <taxon>Metazoa</taxon>
        <taxon>Ecdysozoa</taxon>
        <taxon>Nematoda</taxon>
        <taxon>Enoplea</taxon>
        <taxon>Dorylaimia</taxon>
        <taxon>Mermithida</taxon>
        <taxon>Mermithoidea</taxon>
        <taxon>Mermithidae</taxon>
        <taxon>Romanomermis</taxon>
    </lineage>
</organism>
<accession>A0A915JRN9</accession>
<dbReference type="WBParaSite" id="nRc.2.0.1.t28536-RA">
    <property type="protein sequence ID" value="nRc.2.0.1.t28536-RA"/>
    <property type="gene ID" value="nRc.2.0.1.g28536"/>
</dbReference>
<proteinExistence type="predicted"/>
<evidence type="ECO:0000313" key="3">
    <source>
        <dbReference type="WBParaSite" id="nRc.2.0.1.t28536-RA"/>
    </source>
</evidence>
<reference evidence="3" key="1">
    <citation type="submission" date="2022-11" db="UniProtKB">
        <authorList>
            <consortium name="WormBaseParasite"/>
        </authorList>
    </citation>
    <scope>IDENTIFICATION</scope>
</reference>
<evidence type="ECO:0000313" key="2">
    <source>
        <dbReference type="Proteomes" id="UP000887565"/>
    </source>
</evidence>
<sequence length="106" mass="11779">MTRSGSIKDLKAAICKSSSKLMQKFFNYGSPSGQEVLSSTSPSYSKSQNARDLDNIKRSTSLQVIHKPYDSQRKPSSTKPVDSNGNTFISLSRKTTSPQYQKAFKH</sequence>
<keyword evidence="2" id="KW-1185">Reference proteome</keyword>
<feature type="compositionally biased region" description="Polar residues" evidence="1">
    <location>
        <begin position="74"/>
        <end position="100"/>
    </location>
</feature>
<name>A0A915JRN9_ROMCU</name>